<dbReference type="AlphaFoldDB" id="A0A369BKE3"/>
<dbReference type="Pfam" id="PF01739">
    <property type="entry name" value="CheR"/>
    <property type="match status" value="1"/>
</dbReference>
<dbReference type="SMART" id="SM00138">
    <property type="entry name" value="MeTrc"/>
    <property type="match status" value="1"/>
</dbReference>
<feature type="domain" description="CheR-type methyltransferase" evidence="6">
    <location>
        <begin position="1"/>
        <end position="273"/>
    </location>
</feature>
<accession>A0A369BKE3</accession>
<dbReference type="InterPro" id="IPR022641">
    <property type="entry name" value="CheR_N"/>
</dbReference>
<dbReference type="PIRSF" id="PIRSF000410">
    <property type="entry name" value="CheR"/>
    <property type="match status" value="1"/>
</dbReference>
<dbReference type="Proteomes" id="UP000253034">
    <property type="component" value="Unassembled WGS sequence"/>
</dbReference>
<keyword evidence="4 7" id="KW-0808">Transferase</keyword>
<evidence type="ECO:0000256" key="3">
    <source>
        <dbReference type="ARBA" id="ARBA00022603"/>
    </source>
</evidence>
<evidence type="ECO:0000313" key="8">
    <source>
        <dbReference type="Proteomes" id="UP000253034"/>
    </source>
</evidence>
<name>A0A369BKE3_9FIRM</name>
<protein>
    <recommendedName>
        <fullName evidence="2">protein-glutamate O-methyltransferase</fullName>
        <ecNumber evidence="2">2.1.1.80</ecNumber>
    </recommendedName>
</protein>
<keyword evidence="8" id="KW-1185">Reference proteome</keyword>
<keyword evidence="3 7" id="KW-0489">Methyltransferase</keyword>
<dbReference type="RefSeq" id="WP_114296334.1">
    <property type="nucleotide sequence ID" value="NZ_QPJT01000002.1"/>
</dbReference>
<evidence type="ECO:0000256" key="2">
    <source>
        <dbReference type="ARBA" id="ARBA00012534"/>
    </source>
</evidence>
<dbReference type="EMBL" id="QPJT01000002">
    <property type="protein sequence ID" value="RCX20164.1"/>
    <property type="molecule type" value="Genomic_DNA"/>
</dbReference>
<sequence>MRTITKTEFKKLAGYIKKNYGINLKEEKLSLVTGRLNNLLAQKSLSSFSEYYDYVISDKTGGAATAMINKITTNHTFFMREADHFRYFKEKVLPWLKSTVKDRDLRIWSAGCSTGEEPYTLAMLTDEFFGNEKMWWDTRILATDISERVLCGAEKGIYSNEDMEALPYCWKTNYFKKLERGQFVITDRIKNDVIYRRLNLMDAAFPFKKKLHVIFCRNVMIYFDSQTRQELVNKFYDLTEYGGYLFIGHSESLIREHTKYKYVMPAVYRKVHMA</sequence>
<dbReference type="InterPro" id="IPR036804">
    <property type="entry name" value="CheR_N_sf"/>
</dbReference>
<proteinExistence type="predicted"/>
<dbReference type="GO" id="GO:0008983">
    <property type="term" value="F:protein-glutamate O-methyltransferase activity"/>
    <property type="evidence" value="ECO:0007669"/>
    <property type="project" value="UniProtKB-EC"/>
</dbReference>
<dbReference type="PRINTS" id="PR00996">
    <property type="entry name" value="CHERMTFRASE"/>
</dbReference>
<dbReference type="Gene3D" id="1.10.155.10">
    <property type="entry name" value="Chemotaxis receptor methyltransferase CheR, N-terminal domain"/>
    <property type="match status" value="1"/>
</dbReference>
<comment type="caution">
    <text evidence="7">The sequence shown here is derived from an EMBL/GenBank/DDBJ whole genome shotgun (WGS) entry which is preliminary data.</text>
</comment>
<dbReference type="PROSITE" id="PS50123">
    <property type="entry name" value="CHER"/>
    <property type="match status" value="1"/>
</dbReference>
<dbReference type="InterPro" id="IPR026024">
    <property type="entry name" value="Chemotaxis_MeTrfase_CheR"/>
</dbReference>
<dbReference type="SUPFAM" id="SSF53335">
    <property type="entry name" value="S-adenosyl-L-methionine-dependent methyltransferases"/>
    <property type="match status" value="1"/>
</dbReference>
<dbReference type="EC" id="2.1.1.80" evidence="2"/>
<keyword evidence="5" id="KW-0949">S-adenosyl-L-methionine</keyword>
<dbReference type="InterPro" id="IPR050903">
    <property type="entry name" value="Bact_Chemotaxis_MeTrfase"/>
</dbReference>
<gene>
    <name evidence="7" type="ORF">DFR58_102237</name>
</gene>
<dbReference type="SUPFAM" id="SSF47757">
    <property type="entry name" value="Chemotaxis receptor methyltransferase CheR, N-terminal domain"/>
    <property type="match status" value="1"/>
</dbReference>
<dbReference type="Pfam" id="PF03705">
    <property type="entry name" value="CheR_N"/>
    <property type="match status" value="1"/>
</dbReference>
<organism evidence="7 8">
    <name type="scientific">Anaerobacterium chartisolvens</name>
    <dbReference type="NCBI Taxonomy" id="1297424"/>
    <lineage>
        <taxon>Bacteria</taxon>
        <taxon>Bacillati</taxon>
        <taxon>Bacillota</taxon>
        <taxon>Clostridia</taxon>
        <taxon>Eubacteriales</taxon>
        <taxon>Oscillospiraceae</taxon>
        <taxon>Anaerobacterium</taxon>
    </lineage>
</organism>
<evidence type="ECO:0000256" key="1">
    <source>
        <dbReference type="ARBA" id="ARBA00001541"/>
    </source>
</evidence>
<dbReference type="InterPro" id="IPR029063">
    <property type="entry name" value="SAM-dependent_MTases_sf"/>
</dbReference>
<comment type="catalytic activity">
    <reaction evidence="1">
        <text>L-glutamyl-[protein] + S-adenosyl-L-methionine = [protein]-L-glutamate 5-O-methyl ester + S-adenosyl-L-homocysteine</text>
        <dbReference type="Rhea" id="RHEA:24452"/>
        <dbReference type="Rhea" id="RHEA-COMP:10208"/>
        <dbReference type="Rhea" id="RHEA-COMP:10311"/>
        <dbReference type="ChEBI" id="CHEBI:29973"/>
        <dbReference type="ChEBI" id="CHEBI:57856"/>
        <dbReference type="ChEBI" id="CHEBI:59789"/>
        <dbReference type="ChEBI" id="CHEBI:82795"/>
        <dbReference type="EC" id="2.1.1.80"/>
    </reaction>
</comment>
<evidence type="ECO:0000256" key="5">
    <source>
        <dbReference type="ARBA" id="ARBA00022691"/>
    </source>
</evidence>
<evidence type="ECO:0000259" key="6">
    <source>
        <dbReference type="PROSITE" id="PS50123"/>
    </source>
</evidence>
<dbReference type="PANTHER" id="PTHR24422:SF19">
    <property type="entry name" value="CHEMOTAXIS PROTEIN METHYLTRANSFERASE"/>
    <property type="match status" value="1"/>
</dbReference>
<evidence type="ECO:0000256" key="4">
    <source>
        <dbReference type="ARBA" id="ARBA00022679"/>
    </source>
</evidence>
<evidence type="ECO:0000313" key="7">
    <source>
        <dbReference type="EMBL" id="RCX20164.1"/>
    </source>
</evidence>
<dbReference type="InterPro" id="IPR000780">
    <property type="entry name" value="CheR_MeTrfase"/>
</dbReference>
<dbReference type="InterPro" id="IPR022642">
    <property type="entry name" value="CheR_C"/>
</dbReference>
<reference evidence="7 8" key="1">
    <citation type="submission" date="2018-07" db="EMBL/GenBank/DDBJ databases">
        <title>Genomic Encyclopedia of Type Strains, Phase IV (KMG-IV): sequencing the most valuable type-strain genomes for metagenomic binning, comparative biology and taxonomic classification.</title>
        <authorList>
            <person name="Goeker M."/>
        </authorList>
    </citation>
    <scope>NUCLEOTIDE SEQUENCE [LARGE SCALE GENOMIC DNA]</scope>
    <source>
        <strain evidence="7 8">DSM 27016</strain>
    </source>
</reference>
<dbReference type="GO" id="GO:0032259">
    <property type="term" value="P:methylation"/>
    <property type="evidence" value="ECO:0007669"/>
    <property type="project" value="UniProtKB-KW"/>
</dbReference>
<dbReference type="PANTHER" id="PTHR24422">
    <property type="entry name" value="CHEMOTAXIS PROTEIN METHYLTRANSFERASE"/>
    <property type="match status" value="1"/>
</dbReference>
<dbReference type="Gene3D" id="3.40.50.150">
    <property type="entry name" value="Vaccinia Virus protein VP39"/>
    <property type="match status" value="1"/>
</dbReference>
<dbReference type="OrthoDB" id="9816309at2"/>